<evidence type="ECO:0000313" key="9">
    <source>
        <dbReference type="EMBL" id="ERJ17866.1"/>
    </source>
</evidence>
<keyword evidence="9" id="KW-0670">Pyruvate</keyword>
<evidence type="ECO:0000256" key="6">
    <source>
        <dbReference type="ARBA" id="ARBA00022989"/>
    </source>
</evidence>
<comment type="similarity">
    <text evidence="2">Belongs to the PqiA family.</text>
</comment>
<dbReference type="EC" id="2.7.1.40" evidence="9"/>
<evidence type="ECO:0000256" key="2">
    <source>
        <dbReference type="ARBA" id="ARBA00007555"/>
    </source>
</evidence>
<evidence type="ECO:0000256" key="3">
    <source>
        <dbReference type="ARBA" id="ARBA00022475"/>
    </source>
</evidence>
<comment type="caution">
    <text evidence="9">The sequence shown here is derived from an EMBL/GenBank/DDBJ whole genome shotgun (WGS) entry which is preliminary data.</text>
</comment>
<evidence type="ECO:0000256" key="7">
    <source>
        <dbReference type="ARBA" id="ARBA00023136"/>
    </source>
</evidence>
<evidence type="ECO:0000313" key="10">
    <source>
        <dbReference type="Proteomes" id="UP000006242"/>
    </source>
</evidence>
<keyword evidence="9" id="KW-0808">Transferase</keyword>
<dbReference type="GO" id="GO:0005886">
    <property type="term" value="C:plasma membrane"/>
    <property type="evidence" value="ECO:0007669"/>
    <property type="project" value="UniProtKB-SubCell"/>
</dbReference>
<keyword evidence="5 8" id="KW-0812">Transmembrane</keyword>
<feature type="transmembrane region" description="Helical" evidence="8">
    <location>
        <begin position="307"/>
        <end position="328"/>
    </location>
</feature>
<sequence>MNYATTSISIIAEYVGRAWRPHMRLEKAGSGPLFLPVHLKTRLDAIVNGMTVEHATDLPVAVCRECDWVIQVPSRAPGESVHCPRCNHHIAPPAQSDRQRPLAWAMAALIMLALVFAFDFLSFSTRGVSHTMSFFDAARTMAGHDYPSLAVLLFCTTVGLPGAYLLAVVFLLWQASRHKAGAATRALARQLRPLEPWMMSDVFIVGVLVSLIKIVTLADVSIGLSFIAFCIYALLVLRTFMLIDWPALWADLAPMPALHTHLETGRTGASQNLVVCRGCDMPFPNDRGKCPRCGGRHIAHAIDRIQLTWALLITAVILYIPANIYPIMSTTSLGSTDPQTIVGGVLHLAHTGSWPIALVIFVASVVVPISKIVALAWLCLTATYRWHHNSRTQMRLYRVTEKIGRWSMIDVFVVAVLVALVRAGALMAIEPGPAALCFAAVVIITMIAALTFDTRQLWDETFEMNTR</sequence>
<accession>U2E1S3</accession>
<evidence type="ECO:0000256" key="1">
    <source>
        <dbReference type="ARBA" id="ARBA00004429"/>
    </source>
</evidence>
<protein>
    <submittedName>
        <fullName evidence="9">Pyruvate kinase protein</fullName>
        <ecNumber evidence="9">2.7.1.40</ecNumber>
    </submittedName>
</protein>
<proteinExistence type="inferred from homology"/>
<dbReference type="STRING" id="1033802.SSPSH_003348"/>
<dbReference type="GO" id="GO:0016301">
    <property type="term" value="F:kinase activity"/>
    <property type="evidence" value="ECO:0007669"/>
    <property type="project" value="UniProtKB-KW"/>
</dbReference>
<dbReference type="AlphaFoldDB" id="U2E1S3"/>
<dbReference type="InterPro" id="IPR051800">
    <property type="entry name" value="PqiA-PqiB_transport"/>
</dbReference>
<evidence type="ECO:0000256" key="5">
    <source>
        <dbReference type="ARBA" id="ARBA00022692"/>
    </source>
</evidence>
<dbReference type="Proteomes" id="UP000006242">
    <property type="component" value="Unassembled WGS sequence"/>
</dbReference>
<comment type="subcellular location">
    <subcellularLocation>
        <location evidence="1">Cell inner membrane</location>
        <topology evidence="1">Multi-pass membrane protein</topology>
    </subcellularLocation>
</comment>
<feature type="transmembrane region" description="Helical" evidence="8">
    <location>
        <begin position="356"/>
        <end position="382"/>
    </location>
</feature>
<name>U2E1S3_9GAMM</name>
<dbReference type="GO" id="GO:0004743">
    <property type="term" value="F:pyruvate kinase activity"/>
    <property type="evidence" value="ECO:0007669"/>
    <property type="project" value="UniProtKB-EC"/>
</dbReference>
<dbReference type="NCBIfam" id="TIGR00155">
    <property type="entry name" value="pqiA_fam"/>
    <property type="match status" value="1"/>
</dbReference>
<dbReference type="InterPro" id="IPR005219">
    <property type="entry name" value="PqiA-like_proteobact"/>
</dbReference>
<dbReference type="Pfam" id="PF04403">
    <property type="entry name" value="PqiA"/>
    <property type="match status" value="2"/>
</dbReference>
<reference evidence="9 10" key="2">
    <citation type="journal article" date="2013" name="PLoS ONE">
        <title>INDIGO - INtegrated Data Warehouse of MIcrobial GenOmes with Examples from the Red Sea Extremophiles.</title>
        <authorList>
            <person name="Alam I."/>
            <person name="Antunes A."/>
            <person name="Kamau A.A."/>
            <person name="Ba Alawi W."/>
            <person name="Kalkatawi M."/>
            <person name="Stingl U."/>
            <person name="Bajic V.B."/>
        </authorList>
    </citation>
    <scope>NUCLEOTIDE SEQUENCE [LARGE SCALE GENOMIC DNA]</scope>
    <source>
        <strain evidence="9 10">E1L3A</strain>
    </source>
</reference>
<keyword evidence="10" id="KW-1185">Reference proteome</keyword>
<evidence type="ECO:0000256" key="8">
    <source>
        <dbReference type="SAM" id="Phobius"/>
    </source>
</evidence>
<feature type="transmembrane region" description="Helical" evidence="8">
    <location>
        <begin position="403"/>
        <end position="421"/>
    </location>
</feature>
<keyword evidence="7 8" id="KW-0472">Membrane</keyword>
<evidence type="ECO:0000256" key="4">
    <source>
        <dbReference type="ARBA" id="ARBA00022519"/>
    </source>
</evidence>
<dbReference type="PANTHER" id="PTHR30462">
    <property type="entry name" value="INTERMEMBRANE TRANSPORT PROTEIN PQIB-RELATED"/>
    <property type="match status" value="1"/>
</dbReference>
<keyword evidence="3" id="KW-1003">Cell membrane</keyword>
<dbReference type="PANTHER" id="PTHR30462:SF3">
    <property type="entry name" value="INTERMEMBRANE TRANSPORT PROTEIN PQIA"/>
    <property type="match status" value="1"/>
</dbReference>
<dbReference type="EMBL" id="AFNV02000027">
    <property type="protein sequence ID" value="ERJ17866.1"/>
    <property type="molecule type" value="Genomic_DNA"/>
</dbReference>
<organism evidence="9 10">
    <name type="scientific">Salinisphaera shabanensis E1L3A</name>
    <dbReference type="NCBI Taxonomy" id="1033802"/>
    <lineage>
        <taxon>Bacteria</taxon>
        <taxon>Pseudomonadati</taxon>
        <taxon>Pseudomonadota</taxon>
        <taxon>Gammaproteobacteria</taxon>
        <taxon>Salinisphaerales</taxon>
        <taxon>Salinisphaeraceae</taxon>
        <taxon>Salinisphaera</taxon>
    </lineage>
</organism>
<feature type="transmembrane region" description="Helical" evidence="8">
    <location>
        <begin position="194"/>
        <end position="214"/>
    </location>
</feature>
<reference evidence="9 10" key="1">
    <citation type="journal article" date="2011" name="J. Bacteriol.">
        <title>Genome sequence of Salinisphaera shabanensis, a gammaproteobacterium from the harsh, variable environment of the brine-seawater interface of the Shaban Deep in the Red Sea.</title>
        <authorList>
            <person name="Antunes A."/>
            <person name="Alam I."/>
            <person name="Bajic V.B."/>
            <person name="Stingl U."/>
        </authorList>
    </citation>
    <scope>NUCLEOTIDE SEQUENCE [LARGE SCALE GENOMIC DNA]</scope>
    <source>
        <strain evidence="9 10">E1L3A</strain>
    </source>
</reference>
<feature type="transmembrane region" description="Helical" evidence="8">
    <location>
        <begin position="149"/>
        <end position="173"/>
    </location>
</feature>
<gene>
    <name evidence="9" type="ORF">SSPSH_003348</name>
</gene>
<keyword evidence="6 8" id="KW-1133">Transmembrane helix</keyword>
<dbReference type="InterPro" id="IPR007498">
    <property type="entry name" value="PqiA-like"/>
</dbReference>
<dbReference type="eggNOG" id="COG2995">
    <property type="taxonomic scope" value="Bacteria"/>
</dbReference>
<keyword evidence="4" id="KW-0997">Cell inner membrane</keyword>
<keyword evidence="9" id="KW-0418">Kinase</keyword>
<feature type="transmembrane region" description="Helical" evidence="8">
    <location>
        <begin position="220"/>
        <end position="237"/>
    </location>
</feature>
<feature type="transmembrane region" description="Helical" evidence="8">
    <location>
        <begin position="102"/>
        <end position="123"/>
    </location>
</feature>
<feature type="transmembrane region" description="Helical" evidence="8">
    <location>
        <begin position="433"/>
        <end position="452"/>
    </location>
</feature>